<dbReference type="InterPro" id="IPR023213">
    <property type="entry name" value="CAT-like_dom_sf"/>
</dbReference>
<sequence>MTTARFSGLTARSGPLTTGQANMVRCMLTDPPEHMNYRVVRAVQPGTTLAVITEAALQLVTRHESLRTTFHDDLQHVLAAGSVAIEVHDTEEPTAGPDTRDAGGSPVSVGDAKSIGRTESVSGTESVGRTESGETGGPEDEGPEGTGDGGAVRTRAETPDTDLAEEVARRLQGTRFALDTEIPLRVAVIASGGVPRQAVLVTTHSAMDAAGLAVLLTEWDDLLLGKPLAPVTAPQPLDVAAAERTPAGLRRAGAALRYWEGHLREVPRSTLTVPVDGETDWLLPRLRVRSVPAARALGRISARTGTSPSAAVLAALAVLAGVRARLRTVVVLSIAANRFRPELREYVGPLAQDALIPVEVGGDGFDAVLRGARSATMAAYQNSRFDSAALIRIMEDVQRERGLFFARDIVFNDMSAPGRGTRVSRTGEDVHSVWLPPATLPTRTSLWVHRLHGEFDVTLWADPRCLPRDDTTAIGEGIARLLIEAGDRDVPLTELTALTGVAPVPRDDGWLLVDGCWVHLPEVERLTADALARVTGEAALAAGTAVIAEADERLGHRLVCFTSAGTTPEALHSACLSLLFGRMSAMAPHHYVVCATAPPPGASWRDLPRVAEGSGR</sequence>
<name>A0ABV5THN0_9ACTN</name>
<reference evidence="2 3" key="1">
    <citation type="submission" date="2024-09" db="EMBL/GenBank/DDBJ databases">
        <authorList>
            <person name="Sun Q."/>
            <person name="Mori K."/>
        </authorList>
    </citation>
    <scope>NUCLEOTIDE SEQUENCE [LARGE SCALE GENOMIC DNA]</scope>
    <source>
        <strain evidence="2 3">JCM 3028</strain>
    </source>
</reference>
<dbReference type="Gene3D" id="3.30.559.10">
    <property type="entry name" value="Chloramphenicol acetyltransferase-like domain"/>
    <property type="match status" value="1"/>
</dbReference>
<feature type="region of interest" description="Disordered" evidence="1">
    <location>
        <begin position="91"/>
        <end position="163"/>
    </location>
</feature>
<comment type="caution">
    <text evidence="2">The sequence shown here is derived from an EMBL/GenBank/DDBJ whole genome shotgun (WGS) entry which is preliminary data.</text>
</comment>
<dbReference type="PANTHER" id="PTHR45527:SF1">
    <property type="entry name" value="FATTY ACID SYNTHASE"/>
    <property type="match status" value="1"/>
</dbReference>
<dbReference type="PANTHER" id="PTHR45527">
    <property type="entry name" value="NONRIBOSOMAL PEPTIDE SYNTHETASE"/>
    <property type="match status" value="1"/>
</dbReference>
<dbReference type="EMBL" id="JBHMBS010000012">
    <property type="protein sequence ID" value="MFB9678636.1"/>
    <property type="molecule type" value="Genomic_DNA"/>
</dbReference>
<dbReference type="SUPFAM" id="SSF52777">
    <property type="entry name" value="CoA-dependent acyltransferases"/>
    <property type="match status" value="2"/>
</dbReference>
<protein>
    <recommendedName>
        <fullName evidence="4">Condensation domain-containing protein</fullName>
    </recommendedName>
</protein>
<evidence type="ECO:0008006" key="4">
    <source>
        <dbReference type="Google" id="ProtNLM"/>
    </source>
</evidence>
<accession>A0ABV5THN0</accession>
<evidence type="ECO:0000256" key="1">
    <source>
        <dbReference type="SAM" id="MobiDB-lite"/>
    </source>
</evidence>
<dbReference type="Gene3D" id="3.30.559.30">
    <property type="entry name" value="Nonribosomal peptide synthetase, condensation domain"/>
    <property type="match status" value="1"/>
</dbReference>
<keyword evidence="3" id="KW-1185">Reference proteome</keyword>
<organism evidence="2 3">
    <name type="scientific">Streptosporangium vulgare</name>
    <dbReference type="NCBI Taxonomy" id="46190"/>
    <lineage>
        <taxon>Bacteria</taxon>
        <taxon>Bacillati</taxon>
        <taxon>Actinomycetota</taxon>
        <taxon>Actinomycetes</taxon>
        <taxon>Streptosporangiales</taxon>
        <taxon>Streptosporangiaceae</taxon>
        <taxon>Streptosporangium</taxon>
    </lineage>
</organism>
<evidence type="ECO:0000313" key="3">
    <source>
        <dbReference type="Proteomes" id="UP001589610"/>
    </source>
</evidence>
<feature type="compositionally biased region" description="Polar residues" evidence="1">
    <location>
        <begin position="117"/>
        <end position="129"/>
    </location>
</feature>
<dbReference type="RefSeq" id="WP_386159775.1">
    <property type="nucleotide sequence ID" value="NZ_JBHMBS010000012.1"/>
</dbReference>
<evidence type="ECO:0000313" key="2">
    <source>
        <dbReference type="EMBL" id="MFB9678636.1"/>
    </source>
</evidence>
<proteinExistence type="predicted"/>
<gene>
    <name evidence="2" type="ORF">ACFFRH_24425</name>
</gene>
<dbReference type="Proteomes" id="UP001589610">
    <property type="component" value="Unassembled WGS sequence"/>
</dbReference>